<dbReference type="RefSeq" id="WP_048173587.1">
    <property type="nucleotide sequence ID" value="NZ_CP009506.1"/>
</dbReference>
<dbReference type="Proteomes" id="UP000033111">
    <property type="component" value="Chromosome"/>
</dbReference>
<evidence type="ECO:0000313" key="2">
    <source>
        <dbReference type="Proteomes" id="UP000033111"/>
    </source>
</evidence>
<dbReference type="NCBIfam" id="TIGR02591">
    <property type="entry name" value="cas_Csh1"/>
    <property type="match status" value="1"/>
</dbReference>
<dbReference type="PATRIC" id="fig|1434120.4.peg.4003"/>
<accession>A0A0E3P7J6</accession>
<dbReference type="KEGG" id="msw:MSSIT_3079"/>
<dbReference type="InterPro" id="IPR013420">
    <property type="entry name" value="CRISPR-assoc_prot_Cas8b/Csh1_C"/>
</dbReference>
<dbReference type="GeneID" id="24861982"/>
<dbReference type="EMBL" id="CP009506">
    <property type="protein sequence ID" value="AKB29798.1"/>
    <property type="molecule type" value="Genomic_DNA"/>
</dbReference>
<name>A0A0E3P7J6_9EURY</name>
<dbReference type="AlphaFoldDB" id="A0A0E3P7J6"/>
<dbReference type="HOGENOM" id="CLU_475498_0_0_2"/>
<gene>
    <name evidence="1" type="ORF">MSSIT_3079</name>
</gene>
<organism evidence="1 2">
    <name type="scientific">Methanosarcina siciliae T4/M</name>
    <dbReference type="NCBI Taxonomy" id="1434120"/>
    <lineage>
        <taxon>Archaea</taxon>
        <taxon>Methanobacteriati</taxon>
        <taxon>Methanobacteriota</taxon>
        <taxon>Stenosarchaea group</taxon>
        <taxon>Methanomicrobia</taxon>
        <taxon>Methanosarcinales</taxon>
        <taxon>Methanosarcinaceae</taxon>
        <taxon>Methanosarcina</taxon>
    </lineage>
</organism>
<proteinExistence type="predicted"/>
<reference evidence="1 2" key="1">
    <citation type="submission" date="2014-07" db="EMBL/GenBank/DDBJ databases">
        <title>Methanogenic archaea and the global carbon cycle.</title>
        <authorList>
            <person name="Henriksen J.R."/>
            <person name="Luke J."/>
            <person name="Reinhart S."/>
            <person name="Benedict M.N."/>
            <person name="Youngblut N.D."/>
            <person name="Metcalf M.E."/>
            <person name="Whitaker R.J."/>
            <person name="Metcalf W.W."/>
        </authorList>
    </citation>
    <scope>NUCLEOTIDE SEQUENCE [LARGE SCALE GENOMIC DNA]</scope>
    <source>
        <strain evidence="1 2">T4/M</strain>
    </source>
</reference>
<dbReference type="OrthoDB" id="131869at2157"/>
<dbReference type="Pfam" id="PF09484">
    <property type="entry name" value="Cas_TM1802"/>
    <property type="match status" value="1"/>
</dbReference>
<keyword evidence="2" id="KW-1185">Reference proteome</keyword>
<sequence length="622" mass="72795">MIEAMKEIGEYALEKENKDLNDFVSILVENPASNETYKHVFCIKFVSCQDSFEFKEIEHQEYSKEKIVKYLYKRGSSNGPDITPTARVTEIKKTFSNKIIGWFSKPLKKAKPILEGEEVQFLELLGKCIKENEEKIISDLEPKVNSIDAKENSILTLVLEENDLTRYVGDFEVFRKILKNNGASKFYSKYDIISKADDKVCSICKTHKEVYGFVTPYEFYTVDKRGFVSGGFDQSKAWRNNPVCLECALKITAGKEYIEKYMSFGFYGFNFLLIPKLLNNSTNEDLFDTFEKFNEKKFTFNKEYKRFLTANENDILDILSEEDDYLNFNFQFYEKSNSAYRILLYIEDILPSRLRELFKSKEIVDKKKIFSNYFSNDTEVKSIQFTLGNVRWFFPNTLDDPDLNKYFLEVTNGIFTGTSIDYGFLLKYIMRRIRKDFKNENPIRYSLFLGFQMLDFLSNLCLLGNYTGGNCVNSTNLSTLLGDMAPKENNGYEERANVVFSEFEHFFNTDAKKAIFLEGTLVQYLLNIQKFQRGSAPFRTKLRGLNLDERYIKRIFPETINKLEEYDANYYKELESLISKYMIQSGNNWKMSNDEISFYFVLGMNLSNLLKSPKPEKEIKND</sequence>
<protein>
    <submittedName>
        <fullName evidence="1">CRISPR-associated protein, Csh1 family</fullName>
    </submittedName>
</protein>
<evidence type="ECO:0000313" key="1">
    <source>
        <dbReference type="EMBL" id="AKB29798.1"/>
    </source>
</evidence>
<dbReference type="NCBIfam" id="TIGR02556">
    <property type="entry name" value="cas_TM1802"/>
    <property type="match status" value="1"/>
</dbReference>
<dbReference type="InterPro" id="IPR013389">
    <property type="entry name" value="CRISPR-assoc_prot_Cas8b"/>
</dbReference>